<keyword evidence="6 14" id="KW-0472">Membrane</keyword>
<evidence type="ECO:0000256" key="7">
    <source>
        <dbReference type="ARBA" id="ARBA00044637"/>
    </source>
</evidence>
<evidence type="ECO:0000313" key="17">
    <source>
        <dbReference type="Proteomes" id="UP000009168"/>
    </source>
</evidence>
<dbReference type="GO" id="GO:0005351">
    <property type="term" value="F:carbohydrate:proton symporter activity"/>
    <property type="evidence" value="ECO:0007669"/>
    <property type="project" value="TreeGrafter"/>
</dbReference>
<evidence type="ECO:0000256" key="2">
    <source>
        <dbReference type="ARBA" id="ARBA00010992"/>
    </source>
</evidence>
<evidence type="ECO:0000256" key="1">
    <source>
        <dbReference type="ARBA" id="ARBA00004141"/>
    </source>
</evidence>
<dbReference type="InParanoid" id="I7MHW0"/>
<evidence type="ECO:0000256" key="8">
    <source>
        <dbReference type="ARBA" id="ARBA00044648"/>
    </source>
</evidence>
<dbReference type="PRINTS" id="PR00171">
    <property type="entry name" value="SUGRTRNSPORT"/>
</dbReference>
<dbReference type="RefSeq" id="XP_001023903.1">
    <property type="nucleotide sequence ID" value="XM_001023903.1"/>
</dbReference>
<reference evidence="17" key="1">
    <citation type="journal article" date="2006" name="PLoS Biol.">
        <title>Macronuclear genome sequence of the ciliate Tetrahymena thermophila, a model eukaryote.</title>
        <authorList>
            <person name="Eisen J.A."/>
            <person name="Coyne R.S."/>
            <person name="Wu M."/>
            <person name="Wu D."/>
            <person name="Thiagarajan M."/>
            <person name="Wortman J.R."/>
            <person name="Badger J.H."/>
            <person name="Ren Q."/>
            <person name="Amedeo P."/>
            <person name="Jones K.M."/>
            <person name="Tallon L.J."/>
            <person name="Delcher A.L."/>
            <person name="Salzberg S.L."/>
            <person name="Silva J.C."/>
            <person name="Haas B.J."/>
            <person name="Majoros W.H."/>
            <person name="Farzad M."/>
            <person name="Carlton J.M."/>
            <person name="Smith R.K. Jr."/>
            <person name="Garg J."/>
            <person name="Pearlman R.E."/>
            <person name="Karrer K.M."/>
            <person name="Sun L."/>
            <person name="Manning G."/>
            <person name="Elde N.C."/>
            <person name="Turkewitz A.P."/>
            <person name="Asai D.J."/>
            <person name="Wilkes D.E."/>
            <person name="Wang Y."/>
            <person name="Cai H."/>
            <person name="Collins K."/>
            <person name="Stewart B.A."/>
            <person name="Lee S.R."/>
            <person name="Wilamowska K."/>
            <person name="Weinberg Z."/>
            <person name="Ruzzo W.L."/>
            <person name="Wloga D."/>
            <person name="Gaertig J."/>
            <person name="Frankel J."/>
            <person name="Tsao C.-C."/>
            <person name="Gorovsky M.A."/>
            <person name="Keeling P.J."/>
            <person name="Waller R.F."/>
            <person name="Patron N.J."/>
            <person name="Cherry J.M."/>
            <person name="Stover N.A."/>
            <person name="Krieger C.J."/>
            <person name="del Toro C."/>
            <person name="Ryder H.F."/>
            <person name="Williamson S.C."/>
            <person name="Barbeau R.A."/>
            <person name="Hamilton E.P."/>
            <person name="Orias E."/>
        </authorList>
    </citation>
    <scope>NUCLEOTIDE SEQUENCE [LARGE SCALE GENOMIC DNA]</scope>
    <source>
        <strain evidence="17">SB210</strain>
    </source>
</reference>
<comment type="catalytic activity">
    <reaction evidence="10">
        <text>D-mannose(out) = D-mannose(in)</text>
        <dbReference type="Rhea" id="RHEA:78391"/>
        <dbReference type="ChEBI" id="CHEBI:4208"/>
    </reaction>
    <physiologicalReaction direction="left-to-right" evidence="10">
        <dbReference type="Rhea" id="RHEA:78392"/>
    </physiologicalReaction>
</comment>
<dbReference type="InterPro" id="IPR020846">
    <property type="entry name" value="MFS_dom"/>
</dbReference>
<dbReference type="Proteomes" id="UP000009168">
    <property type="component" value="Unassembled WGS sequence"/>
</dbReference>
<evidence type="ECO:0000256" key="13">
    <source>
        <dbReference type="ARBA" id="ARBA00044780"/>
    </source>
</evidence>
<dbReference type="InterPro" id="IPR036259">
    <property type="entry name" value="MFS_trans_sf"/>
</dbReference>
<keyword evidence="4 14" id="KW-0812">Transmembrane</keyword>
<proteinExistence type="inferred from homology"/>
<evidence type="ECO:0000256" key="11">
    <source>
        <dbReference type="ARBA" id="ARBA00044668"/>
    </source>
</evidence>
<comment type="similarity">
    <text evidence="2">Belongs to the major facilitator superfamily. Sugar transporter (TC 2.A.1.1) family.</text>
</comment>
<dbReference type="GeneID" id="7832462"/>
<evidence type="ECO:0000256" key="10">
    <source>
        <dbReference type="ARBA" id="ARBA00044662"/>
    </source>
</evidence>
<comment type="subcellular location">
    <subcellularLocation>
        <location evidence="1">Membrane</location>
        <topology evidence="1">Multi-pass membrane protein</topology>
    </subcellularLocation>
</comment>
<feature type="transmembrane region" description="Helical" evidence="14">
    <location>
        <begin position="152"/>
        <end position="177"/>
    </location>
</feature>
<evidence type="ECO:0000256" key="12">
    <source>
        <dbReference type="ARBA" id="ARBA00044710"/>
    </source>
</evidence>
<evidence type="ECO:0000313" key="16">
    <source>
        <dbReference type="EMBL" id="EAS03658.1"/>
    </source>
</evidence>
<dbReference type="InterPro" id="IPR005829">
    <property type="entry name" value="Sugar_transporter_CS"/>
</dbReference>
<evidence type="ECO:0000256" key="14">
    <source>
        <dbReference type="SAM" id="Phobius"/>
    </source>
</evidence>
<dbReference type="InterPro" id="IPR003663">
    <property type="entry name" value="Sugar/inositol_transpt"/>
</dbReference>
<keyword evidence="17" id="KW-1185">Reference proteome</keyword>
<evidence type="ECO:0000256" key="5">
    <source>
        <dbReference type="ARBA" id="ARBA00022989"/>
    </source>
</evidence>
<protein>
    <recommendedName>
        <fullName evidence="13">Hexose transporter 1</fullName>
    </recommendedName>
</protein>
<dbReference type="HOGENOM" id="CLU_001265_30_5_1"/>
<dbReference type="GO" id="GO:0016020">
    <property type="term" value="C:membrane"/>
    <property type="evidence" value="ECO:0007669"/>
    <property type="project" value="UniProtKB-SubCell"/>
</dbReference>
<keyword evidence="5 14" id="KW-1133">Transmembrane helix</keyword>
<accession>I7MHW0</accession>
<evidence type="ECO:0000256" key="6">
    <source>
        <dbReference type="ARBA" id="ARBA00023136"/>
    </source>
</evidence>
<dbReference type="InterPro" id="IPR050360">
    <property type="entry name" value="MFS_Sugar_Transporters"/>
</dbReference>
<feature type="transmembrane region" description="Helical" evidence="14">
    <location>
        <begin position="204"/>
        <end position="228"/>
    </location>
</feature>
<feature type="transmembrane region" description="Helical" evidence="14">
    <location>
        <begin position="18"/>
        <end position="34"/>
    </location>
</feature>
<dbReference type="PANTHER" id="PTHR48022:SF2">
    <property type="entry name" value="PLASTIDIC GLUCOSE TRANSPORTER 4"/>
    <property type="match status" value="1"/>
</dbReference>
<feature type="transmembrane region" description="Helical" evidence="14">
    <location>
        <begin position="477"/>
        <end position="496"/>
    </location>
</feature>
<comment type="catalytic activity">
    <reaction evidence="8">
        <text>D-glucose(out) = D-glucose(in)</text>
        <dbReference type="Rhea" id="RHEA:60376"/>
        <dbReference type="ChEBI" id="CHEBI:4167"/>
    </reaction>
    <physiologicalReaction direction="left-to-right" evidence="8">
        <dbReference type="Rhea" id="RHEA:60377"/>
    </physiologicalReaction>
</comment>
<evidence type="ECO:0000256" key="4">
    <source>
        <dbReference type="ARBA" id="ARBA00022692"/>
    </source>
</evidence>
<sequence>MRKISTGYTQKEVNTKNVYVRSIIISLGCLYFGYNNGSFNTTQQHISYLNGWITDQQVALYTGLITSALSLGCLVGSLITTQFLKSTKDDHRLCLMITDVIGILGIVEQIIDYNLGHFLLGRFLSGIACGLNTSLVPMYLQEFTPIIMRGKTGTFVQTFAQLGSFISISLGVIQPIYEKPPKNVDKALFVEESLENLNVFEKEAAWRIILGLPILMCLIRLIALLFVYTQISPLQMAQKNQLVNLKKLMNSVYSPRRALKTYTEIITQAQECFDQKTTNDEQFDNSSQLKQIKSLQNITSTNVSPTNKKFKIELEMIKQDTQQYIIDKDSGKIQQGQIEKDMKREQDSQSLECIGSNNQSPTNKRLKRDFSQIKQQVLFEPSICKSQDLKQFQDKNTNIENSSKPKNYLSSKRRLMLGLIIQTASRINGQISLTFYSSSIFQTQTSNIYIYLILQGAAGFLFTYISLFFIEKTGRKKLMLISTFLLMIAQLGIAIFSMINIFYLSFISIIFFLFAFGIGQGGVTWPYTVELVNKEHVSYCSAMRWVWVLVIGITFPFTNLVLGFAGTFFIYLGATFLCFLYFLKEMKETKNLTLEQIDKLYSNEQNEQEQK</sequence>
<feature type="transmembrane region" description="Helical" evidence="14">
    <location>
        <begin position="123"/>
        <end position="140"/>
    </location>
</feature>
<feature type="transmembrane region" description="Helical" evidence="14">
    <location>
        <begin position="561"/>
        <end position="583"/>
    </location>
</feature>
<gene>
    <name evidence="16" type="ORF">TTHERM_00473200</name>
</gene>
<dbReference type="eggNOG" id="KOG0254">
    <property type="taxonomic scope" value="Eukaryota"/>
</dbReference>
<comment type="catalytic activity">
    <reaction evidence="7">
        <text>D-galactose(in) = D-galactose(out)</text>
        <dbReference type="Rhea" id="RHEA:34915"/>
        <dbReference type="ChEBI" id="CHEBI:4139"/>
    </reaction>
    <physiologicalReaction direction="right-to-left" evidence="7">
        <dbReference type="Rhea" id="RHEA:34917"/>
    </physiologicalReaction>
</comment>
<feature type="transmembrane region" description="Helical" evidence="14">
    <location>
        <begin position="448"/>
        <end position="470"/>
    </location>
</feature>
<dbReference type="PROSITE" id="PS00217">
    <property type="entry name" value="SUGAR_TRANSPORT_2"/>
    <property type="match status" value="1"/>
</dbReference>
<dbReference type="EMBL" id="GG662472">
    <property type="protein sequence ID" value="EAS03658.1"/>
    <property type="molecule type" value="Genomic_DNA"/>
</dbReference>
<organism evidence="16 17">
    <name type="scientific">Tetrahymena thermophila (strain SB210)</name>
    <dbReference type="NCBI Taxonomy" id="312017"/>
    <lineage>
        <taxon>Eukaryota</taxon>
        <taxon>Sar</taxon>
        <taxon>Alveolata</taxon>
        <taxon>Ciliophora</taxon>
        <taxon>Intramacronucleata</taxon>
        <taxon>Oligohymenophorea</taxon>
        <taxon>Hymenostomatida</taxon>
        <taxon>Tetrahymenina</taxon>
        <taxon>Tetrahymenidae</taxon>
        <taxon>Tetrahymena</taxon>
    </lineage>
</organism>
<feature type="transmembrane region" description="Helical" evidence="14">
    <location>
        <begin position="502"/>
        <end position="525"/>
    </location>
</feature>
<dbReference type="InterPro" id="IPR005828">
    <property type="entry name" value="MFS_sugar_transport-like"/>
</dbReference>
<dbReference type="AlphaFoldDB" id="I7MHW0"/>
<dbReference type="OrthoDB" id="6612291at2759"/>
<feature type="domain" description="Major facilitator superfamily (MFS) profile" evidence="15">
    <location>
        <begin position="21"/>
        <end position="590"/>
    </location>
</feature>
<dbReference type="STRING" id="312017.I7MHW0"/>
<comment type="catalytic activity">
    <reaction evidence="12">
        <text>D-fructose(out) = D-fructose(in)</text>
        <dbReference type="Rhea" id="RHEA:60372"/>
        <dbReference type="ChEBI" id="CHEBI:37721"/>
    </reaction>
    <physiologicalReaction direction="left-to-right" evidence="12">
        <dbReference type="Rhea" id="RHEA:60373"/>
    </physiologicalReaction>
</comment>
<evidence type="ECO:0000256" key="3">
    <source>
        <dbReference type="ARBA" id="ARBA00011738"/>
    </source>
</evidence>
<dbReference type="Gene3D" id="1.20.1250.20">
    <property type="entry name" value="MFS general substrate transporter like domains"/>
    <property type="match status" value="2"/>
</dbReference>
<evidence type="ECO:0000259" key="15">
    <source>
        <dbReference type="PROSITE" id="PS50850"/>
    </source>
</evidence>
<dbReference type="PROSITE" id="PS50850">
    <property type="entry name" value="MFS"/>
    <property type="match status" value="1"/>
</dbReference>
<comment type="catalytic activity">
    <reaction evidence="9">
        <text>D-xylose(out) = D-xylose(in)</text>
        <dbReference type="Rhea" id="RHEA:78427"/>
        <dbReference type="ChEBI" id="CHEBI:53455"/>
    </reaction>
    <physiologicalReaction direction="left-to-right" evidence="9">
        <dbReference type="Rhea" id="RHEA:78428"/>
    </physiologicalReaction>
</comment>
<feature type="transmembrane region" description="Helical" evidence="14">
    <location>
        <begin position="93"/>
        <end position="111"/>
    </location>
</feature>
<dbReference type="PANTHER" id="PTHR48022">
    <property type="entry name" value="PLASTIDIC GLUCOSE TRANSPORTER 4"/>
    <property type="match status" value="1"/>
</dbReference>
<feature type="transmembrane region" description="Helical" evidence="14">
    <location>
        <begin position="58"/>
        <end position="81"/>
    </location>
</feature>
<comment type="catalytic activity">
    <reaction evidence="11">
        <text>D-glucosamine(out) = D-glucosamine(in)</text>
        <dbReference type="Rhea" id="RHEA:78423"/>
        <dbReference type="ChEBI" id="CHEBI:58723"/>
    </reaction>
    <physiologicalReaction direction="left-to-right" evidence="11">
        <dbReference type="Rhea" id="RHEA:78424"/>
    </physiologicalReaction>
</comment>
<name>I7MHW0_TETTS</name>
<dbReference type="Pfam" id="PF00083">
    <property type="entry name" value="Sugar_tr"/>
    <property type="match status" value="2"/>
</dbReference>
<dbReference type="KEGG" id="tet:TTHERM_00473200"/>
<dbReference type="SUPFAM" id="SSF103473">
    <property type="entry name" value="MFS general substrate transporter"/>
    <property type="match status" value="1"/>
</dbReference>
<comment type="subunit">
    <text evidence="3">Homodimer.</text>
</comment>
<evidence type="ECO:0000256" key="9">
    <source>
        <dbReference type="ARBA" id="ARBA00044656"/>
    </source>
</evidence>